<dbReference type="GO" id="GO:0003677">
    <property type="term" value="F:DNA binding"/>
    <property type="evidence" value="ECO:0007669"/>
    <property type="project" value="InterPro"/>
</dbReference>
<dbReference type="InterPro" id="IPR014331">
    <property type="entry name" value="RNA_pol_sigma70_ECF_RHOBA"/>
</dbReference>
<evidence type="ECO:0000313" key="8">
    <source>
        <dbReference type="Proteomes" id="UP000189674"/>
    </source>
</evidence>
<dbReference type="SUPFAM" id="SSF88659">
    <property type="entry name" value="Sigma3 and sigma4 domains of RNA polymerase sigma factors"/>
    <property type="match status" value="1"/>
</dbReference>
<reference evidence="8" key="1">
    <citation type="submission" date="2017-02" db="EMBL/GenBank/DDBJ databases">
        <title>Comparative genomics and description of representatives of a novel lineage of planctomycetes thriving in anoxic sediments.</title>
        <authorList>
            <person name="Spring S."/>
            <person name="Bunk B."/>
            <person name="Sproer C."/>
        </authorList>
    </citation>
    <scope>NUCLEOTIDE SEQUENCE [LARGE SCALE GENOMIC DNA]</scope>
    <source>
        <strain evidence="8">ST-NAGAB-D1</strain>
    </source>
</reference>
<dbReference type="InterPro" id="IPR013249">
    <property type="entry name" value="RNA_pol_sigma70_r4_t2"/>
</dbReference>
<feature type="domain" description="RNA polymerase sigma-70 region 2" evidence="5">
    <location>
        <begin position="23"/>
        <end position="84"/>
    </location>
</feature>
<dbReference type="KEGG" id="alus:STSP2_01914"/>
<organism evidence="7 8">
    <name type="scientific">Anaerohalosphaera lusitana</name>
    <dbReference type="NCBI Taxonomy" id="1936003"/>
    <lineage>
        <taxon>Bacteria</taxon>
        <taxon>Pseudomonadati</taxon>
        <taxon>Planctomycetota</taxon>
        <taxon>Phycisphaerae</taxon>
        <taxon>Sedimentisphaerales</taxon>
        <taxon>Anaerohalosphaeraceae</taxon>
        <taxon>Anaerohalosphaera</taxon>
    </lineage>
</organism>
<evidence type="ECO:0000259" key="6">
    <source>
        <dbReference type="Pfam" id="PF08281"/>
    </source>
</evidence>
<dbReference type="RefSeq" id="WP_169853103.1">
    <property type="nucleotide sequence ID" value="NZ_CP019791.1"/>
</dbReference>
<evidence type="ECO:0000256" key="4">
    <source>
        <dbReference type="ARBA" id="ARBA00023163"/>
    </source>
</evidence>
<dbReference type="InterPro" id="IPR039425">
    <property type="entry name" value="RNA_pol_sigma-70-like"/>
</dbReference>
<dbReference type="SUPFAM" id="SSF88946">
    <property type="entry name" value="Sigma2 domain of RNA polymerase sigma factors"/>
    <property type="match status" value="1"/>
</dbReference>
<dbReference type="InterPro" id="IPR014284">
    <property type="entry name" value="RNA_pol_sigma-70_dom"/>
</dbReference>
<dbReference type="STRING" id="1936003.STSP2_01914"/>
<keyword evidence="8" id="KW-1185">Reference proteome</keyword>
<sequence>MGNKRTENLRTESFLECLLPAQSTIRSYIATLVPIASDVDDIYQETITIAWRKFDEFEPGTDFAAWAVKIAFYRILNYRRSRAKQHLQFKDEIFEQFAEVASRNAARTHESIAALNNCIEKLPESERKLLNLRYTQNIPIKSIAERCGRTANYIYRSFSRIHCKLQRCIKQTLPQEIV</sequence>
<keyword evidence="2" id="KW-0805">Transcription regulation</keyword>
<dbReference type="PANTHER" id="PTHR43133:SF51">
    <property type="entry name" value="RNA POLYMERASE SIGMA FACTOR"/>
    <property type="match status" value="1"/>
</dbReference>
<dbReference type="Gene3D" id="1.10.1740.10">
    <property type="match status" value="1"/>
</dbReference>
<dbReference type="Proteomes" id="UP000189674">
    <property type="component" value="Chromosome"/>
</dbReference>
<dbReference type="GO" id="GO:0016987">
    <property type="term" value="F:sigma factor activity"/>
    <property type="evidence" value="ECO:0007669"/>
    <property type="project" value="UniProtKB-KW"/>
</dbReference>
<name>A0A1U9NLC4_9BACT</name>
<dbReference type="Pfam" id="PF08281">
    <property type="entry name" value="Sigma70_r4_2"/>
    <property type="match status" value="1"/>
</dbReference>
<evidence type="ECO:0000256" key="1">
    <source>
        <dbReference type="ARBA" id="ARBA00010641"/>
    </source>
</evidence>
<dbReference type="NCBIfam" id="TIGR02937">
    <property type="entry name" value="sigma70-ECF"/>
    <property type="match status" value="1"/>
</dbReference>
<accession>A0A1U9NLC4</accession>
<keyword evidence="4" id="KW-0804">Transcription</keyword>
<evidence type="ECO:0000256" key="3">
    <source>
        <dbReference type="ARBA" id="ARBA00023082"/>
    </source>
</evidence>
<protein>
    <submittedName>
        <fullName evidence="7">RNA polymerase sigma factor CnrH</fullName>
    </submittedName>
</protein>
<evidence type="ECO:0000256" key="2">
    <source>
        <dbReference type="ARBA" id="ARBA00023015"/>
    </source>
</evidence>
<dbReference type="InterPro" id="IPR013325">
    <property type="entry name" value="RNA_pol_sigma_r2"/>
</dbReference>
<evidence type="ECO:0000259" key="5">
    <source>
        <dbReference type="Pfam" id="PF04542"/>
    </source>
</evidence>
<gene>
    <name evidence="7" type="primary">cnrH_3</name>
    <name evidence="7" type="ORF">STSP2_01914</name>
</gene>
<dbReference type="NCBIfam" id="TIGR02989">
    <property type="entry name" value="Sig-70_gvs1"/>
    <property type="match status" value="1"/>
</dbReference>
<dbReference type="EMBL" id="CP019791">
    <property type="protein sequence ID" value="AQT68742.1"/>
    <property type="molecule type" value="Genomic_DNA"/>
</dbReference>
<keyword evidence="3" id="KW-0731">Sigma factor</keyword>
<dbReference type="InterPro" id="IPR036388">
    <property type="entry name" value="WH-like_DNA-bd_sf"/>
</dbReference>
<feature type="domain" description="RNA polymerase sigma factor 70 region 4 type 2" evidence="6">
    <location>
        <begin position="114"/>
        <end position="154"/>
    </location>
</feature>
<evidence type="ECO:0000313" key="7">
    <source>
        <dbReference type="EMBL" id="AQT68742.1"/>
    </source>
</evidence>
<dbReference type="GO" id="GO:0006352">
    <property type="term" value="P:DNA-templated transcription initiation"/>
    <property type="evidence" value="ECO:0007669"/>
    <property type="project" value="InterPro"/>
</dbReference>
<dbReference type="PANTHER" id="PTHR43133">
    <property type="entry name" value="RNA POLYMERASE ECF-TYPE SIGMA FACTO"/>
    <property type="match status" value="1"/>
</dbReference>
<dbReference type="InterPro" id="IPR013324">
    <property type="entry name" value="RNA_pol_sigma_r3/r4-like"/>
</dbReference>
<dbReference type="Gene3D" id="1.10.10.10">
    <property type="entry name" value="Winged helix-like DNA-binding domain superfamily/Winged helix DNA-binding domain"/>
    <property type="match status" value="1"/>
</dbReference>
<dbReference type="AlphaFoldDB" id="A0A1U9NLC4"/>
<comment type="similarity">
    <text evidence="1">Belongs to the sigma-70 factor family. ECF subfamily.</text>
</comment>
<dbReference type="InterPro" id="IPR007627">
    <property type="entry name" value="RNA_pol_sigma70_r2"/>
</dbReference>
<dbReference type="Pfam" id="PF04542">
    <property type="entry name" value="Sigma70_r2"/>
    <property type="match status" value="1"/>
</dbReference>
<proteinExistence type="inferred from homology"/>